<dbReference type="Proteomes" id="UP000298058">
    <property type="component" value="Unassembled WGS sequence"/>
</dbReference>
<proteinExistence type="predicted"/>
<evidence type="ECO:0000313" key="2">
    <source>
        <dbReference type="Proteomes" id="UP000298058"/>
    </source>
</evidence>
<dbReference type="AlphaFoldDB" id="A0A4R9M3P6"/>
<accession>A0A4R9M3P6</accession>
<evidence type="ECO:0000313" key="1">
    <source>
        <dbReference type="EMBL" id="TGN19899.1"/>
    </source>
</evidence>
<dbReference type="RefSeq" id="WP_135759747.1">
    <property type="nucleotide sequence ID" value="NZ_RQHW01000021.1"/>
</dbReference>
<name>A0A4R9M3P6_9LEPT</name>
<dbReference type="EMBL" id="RQHW01000021">
    <property type="protein sequence ID" value="TGN19899.1"/>
    <property type="molecule type" value="Genomic_DNA"/>
</dbReference>
<sequence length="101" mass="11694">MLNHTMSMQVGENPQHYLDRVKTSFQDELKAIPKIIDSIDAQIAAEKTKLTVNRAKIEELEILKKQYDSRQTVVKEGLTRTLPYDDIKAYISHKGDYEKQT</sequence>
<keyword evidence="2" id="KW-1185">Reference proteome</keyword>
<organism evidence="1 2">
    <name type="scientific">Leptospira idonii</name>
    <dbReference type="NCBI Taxonomy" id="1193500"/>
    <lineage>
        <taxon>Bacteria</taxon>
        <taxon>Pseudomonadati</taxon>
        <taxon>Spirochaetota</taxon>
        <taxon>Spirochaetia</taxon>
        <taxon>Leptospirales</taxon>
        <taxon>Leptospiraceae</taxon>
        <taxon>Leptospira</taxon>
    </lineage>
</organism>
<comment type="caution">
    <text evidence="1">The sequence shown here is derived from an EMBL/GenBank/DDBJ whole genome shotgun (WGS) entry which is preliminary data.</text>
</comment>
<gene>
    <name evidence="1" type="ORF">EHS15_06485</name>
</gene>
<protein>
    <submittedName>
        <fullName evidence="1">Uncharacterized protein</fullName>
    </submittedName>
</protein>
<feature type="non-terminal residue" evidence="1">
    <location>
        <position position="101"/>
    </location>
</feature>
<reference evidence="1" key="1">
    <citation type="journal article" date="2019" name="PLoS Negl. Trop. Dis.">
        <title>Revisiting the worldwide diversity of Leptospira species in the environment.</title>
        <authorList>
            <person name="Vincent A.T."/>
            <person name="Schiettekatte O."/>
            <person name="Bourhy P."/>
            <person name="Veyrier F.J."/>
            <person name="Picardeau M."/>
        </authorList>
    </citation>
    <scope>NUCLEOTIDE SEQUENCE [LARGE SCALE GENOMIC DNA]</scope>
    <source>
        <strain evidence="1">201300427</strain>
    </source>
</reference>